<dbReference type="SUPFAM" id="SSF55174">
    <property type="entry name" value="Alpha-L RNA-binding motif"/>
    <property type="match status" value="1"/>
</dbReference>
<dbReference type="GO" id="GO:0005763">
    <property type="term" value="C:mitochondrial small ribosomal subunit"/>
    <property type="evidence" value="ECO:0007669"/>
    <property type="project" value="TreeGrafter"/>
</dbReference>
<organism evidence="9 10">
    <name type="scientific">Rickenella mellea</name>
    <dbReference type="NCBI Taxonomy" id="50990"/>
    <lineage>
        <taxon>Eukaryota</taxon>
        <taxon>Fungi</taxon>
        <taxon>Dikarya</taxon>
        <taxon>Basidiomycota</taxon>
        <taxon>Agaricomycotina</taxon>
        <taxon>Agaricomycetes</taxon>
        <taxon>Hymenochaetales</taxon>
        <taxon>Rickenellaceae</taxon>
        <taxon>Rickenella</taxon>
    </lineage>
</organism>
<evidence type="ECO:0000256" key="4">
    <source>
        <dbReference type="ARBA" id="ARBA00022980"/>
    </source>
</evidence>
<dbReference type="InterPro" id="IPR002942">
    <property type="entry name" value="S4_RNA-bd"/>
</dbReference>
<evidence type="ECO:0000313" key="10">
    <source>
        <dbReference type="Proteomes" id="UP000294933"/>
    </source>
</evidence>
<evidence type="ECO:0000256" key="5">
    <source>
        <dbReference type="ARBA" id="ARBA00023274"/>
    </source>
</evidence>
<dbReference type="Pfam" id="PF01479">
    <property type="entry name" value="S4"/>
    <property type="match status" value="1"/>
</dbReference>
<feature type="domain" description="RNA-binding S4" evidence="8">
    <location>
        <begin position="133"/>
        <end position="191"/>
    </location>
</feature>
<dbReference type="SMART" id="SM00363">
    <property type="entry name" value="S4"/>
    <property type="match status" value="1"/>
</dbReference>
<evidence type="ECO:0000256" key="2">
    <source>
        <dbReference type="ARBA" id="ARBA00022730"/>
    </source>
</evidence>
<dbReference type="PANTHER" id="PTHR11831:SF4">
    <property type="entry name" value="SMALL RIBOSOMAL SUBUNIT PROTEIN US4M"/>
    <property type="match status" value="1"/>
</dbReference>
<name>A0A4Y7PYS7_9AGAM</name>
<dbReference type="PROSITE" id="PS50889">
    <property type="entry name" value="S4"/>
    <property type="match status" value="1"/>
</dbReference>
<dbReference type="InterPro" id="IPR018079">
    <property type="entry name" value="Ribosomal_uS4_CS"/>
</dbReference>
<reference evidence="9 10" key="1">
    <citation type="submission" date="2018-06" db="EMBL/GenBank/DDBJ databases">
        <title>A transcriptomic atlas of mushroom development highlights an independent origin of complex multicellularity.</title>
        <authorList>
            <consortium name="DOE Joint Genome Institute"/>
            <person name="Krizsan K."/>
            <person name="Almasi E."/>
            <person name="Merenyi Z."/>
            <person name="Sahu N."/>
            <person name="Viragh M."/>
            <person name="Koszo T."/>
            <person name="Mondo S."/>
            <person name="Kiss B."/>
            <person name="Balint B."/>
            <person name="Kues U."/>
            <person name="Barry K."/>
            <person name="Hegedus J.C."/>
            <person name="Henrissat B."/>
            <person name="Johnson J."/>
            <person name="Lipzen A."/>
            <person name="Ohm R."/>
            <person name="Nagy I."/>
            <person name="Pangilinan J."/>
            <person name="Yan J."/>
            <person name="Xiong Y."/>
            <person name="Grigoriev I.V."/>
            <person name="Hibbett D.S."/>
            <person name="Nagy L.G."/>
        </authorList>
    </citation>
    <scope>NUCLEOTIDE SEQUENCE [LARGE SCALE GENOMIC DNA]</scope>
    <source>
        <strain evidence="9 10">SZMC22713</strain>
    </source>
</reference>
<evidence type="ECO:0000313" key="9">
    <source>
        <dbReference type="EMBL" id="TDL20544.1"/>
    </source>
</evidence>
<comment type="similarity">
    <text evidence="1">Belongs to the universal ribosomal protein uS4 family.</text>
</comment>
<evidence type="ECO:0000256" key="1">
    <source>
        <dbReference type="ARBA" id="ARBA00007465"/>
    </source>
</evidence>
<evidence type="ECO:0000256" key="6">
    <source>
        <dbReference type="PROSITE-ProRule" id="PRU00182"/>
    </source>
</evidence>
<keyword evidence="4" id="KW-0689">Ribosomal protein</keyword>
<dbReference type="Proteomes" id="UP000294933">
    <property type="component" value="Unassembled WGS sequence"/>
</dbReference>
<dbReference type="PANTHER" id="PTHR11831">
    <property type="entry name" value="30S 40S RIBOSOMAL PROTEIN"/>
    <property type="match status" value="1"/>
</dbReference>
<sequence length="383" mass="44001">MRDRNVFGIRAALPRMSWSPANLYNLWRRSTVKSKETVFTRTDATLFQQRWIAKRLTRAYHGDYIPEKIFKRWYLPAMLPDVRPRRKLGDDKESLAKFAQQYDKAEAEKRAREEEERQALAPVGSLMWTEVERRIDVFIFRCCFAHSVYEARRLVIHGRVLLNGRRHQNTNTRLAPGDMVSVDPSAIRFLQGKPWRPYRSRMSDPQDDEVFREPALLEEAVADSSDSGEPVASAGDAVDSHDQPASSSPSAESSQDDASTTPHQPSSSQPQSSSSSPSPSYTPFTLPPYAAPFIFIPPYIEVSFQTCSAILLRYPTARHGYSEVPTPYDADGEIMRLTWEWYGRHRSRMRSRSQVARMPDNRLERRVIPGEKERPRHLDKASL</sequence>
<dbReference type="OrthoDB" id="3356781at2759"/>
<evidence type="ECO:0000259" key="8">
    <source>
        <dbReference type="SMART" id="SM00363"/>
    </source>
</evidence>
<keyword evidence="2 6" id="KW-0699">rRNA-binding</keyword>
<feature type="region of interest" description="Disordered" evidence="7">
    <location>
        <begin position="220"/>
        <end position="281"/>
    </location>
</feature>
<keyword evidence="3 6" id="KW-0694">RNA-binding</keyword>
<proteinExistence type="inferred from homology"/>
<dbReference type="PROSITE" id="PS00632">
    <property type="entry name" value="RIBOSOMAL_S4"/>
    <property type="match status" value="1"/>
</dbReference>
<evidence type="ECO:0000256" key="3">
    <source>
        <dbReference type="ARBA" id="ARBA00022884"/>
    </source>
</evidence>
<dbReference type="AlphaFoldDB" id="A0A4Y7PYS7"/>
<dbReference type="InterPro" id="IPR022801">
    <property type="entry name" value="Ribosomal_uS4"/>
</dbReference>
<accession>A0A4Y7PYS7</accession>
<dbReference type="Gene3D" id="3.10.290.10">
    <property type="entry name" value="RNA-binding S4 domain"/>
    <property type="match status" value="1"/>
</dbReference>
<dbReference type="CDD" id="cd00165">
    <property type="entry name" value="S4"/>
    <property type="match status" value="1"/>
</dbReference>
<dbReference type="EMBL" id="ML170187">
    <property type="protein sequence ID" value="TDL20544.1"/>
    <property type="molecule type" value="Genomic_DNA"/>
</dbReference>
<gene>
    <name evidence="9" type="ORF">BD410DRAFT_750724</name>
</gene>
<evidence type="ECO:0000256" key="7">
    <source>
        <dbReference type="SAM" id="MobiDB-lite"/>
    </source>
</evidence>
<dbReference type="InterPro" id="IPR036986">
    <property type="entry name" value="S4_RNA-bd_sf"/>
</dbReference>
<protein>
    <submittedName>
        <fullName evidence="9">Alpha-L RNA-binding motif-containing protein</fullName>
    </submittedName>
</protein>
<dbReference type="GO" id="GO:0042274">
    <property type="term" value="P:ribosomal small subunit biogenesis"/>
    <property type="evidence" value="ECO:0007669"/>
    <property type="project" value="TreeGrafter"/>
</dbReference>
<dbReference type="GO" id="GO:0019843">
    <property type="term" value="F:rRNA binding"/>
    <property type="evidence" value="ECO:0007669"/>
    <property type="project" value="UniProtKB-KW"/>
</dbReference>
<feature type="compositionally biased region" description="Low complexity" evidence="7">
    <location>
        <begin position="243"/>
        <end position="281"/>
    </location>
</feature>
<keyword evidence="5" id="KW-0687">Ribonucleoprotein</keyword>
<dbReference type="STRING" id="50990.A0A4Y7PYS7"/>
<dbReference type="GO" id="GO:0003735">
    <property type="term" value="F:structural constituent of ribosome"/>
    <property type="evidence" value="ECO:0007669"/>
    <property type="project" value="TreeGrafter"/>
</dbReference>
<dbReference type="VEuPathDB" id="FungiDB:BD410DRAFT_750724"/>
<keyword evidence="10" id="KW-1185">Reference proteome</keyword>